<evidence type="ECO:0000259" key="1">
    <source>
        <dbReference type="Pfam" id="PF18962"/>
    </source>
</evidence>
<dbReference type="NCBIfam" id="TIGR04183">
    <property type="entry name" value="Por_Secre_tail"/>
    <property type="match status" value="1"/>
</dbReference>
<keyword evidence="3" id="KW-1185">Reference proteome</keyword>
<proteinExistence type="predicted"/>
<dbReference type="Proteomes" id="UP001139125">
    <property type="component" value="Unassembled WGS sequence"/>
</dbReference>
<evidence type="ECO:0000313" key="3">
    <source>
        <dbReference type="Proteomes" id="UP001139125"/>
    </source>
</evidence>
<reference evidence="2" key="1">
    <citation type="submission" date="2022-06" db="EMBL/GenBank/DDBJ databases">
        <title>Gracilimonas sp. CAU 1638 isolated from sea sediment.</title>
        <authorList>
            <person name="Kim W."/>
        </authorList>
    </citation>
    <scope>NUCLEOTIDE SEQUENCE</scope>
    <source>
        <strain evidence="2">CAU 1638</strain>
    </source>
</reference>
<comment type="caution">
    <text evidence="2">The sequence shown here is derived from an EMBL/GenBank/DDBJ whole genome shotgun (WGS) entry which is preliminary data.</text>
</comment>
<protein>
    <submittedName>
        <fullName evidence="2">T9SS type A sorting domain-containing protein</fullName>
    </submittedName>
</protein>
<gene>
    <name evidence="2" type="ORF">NM125_11795</name>
</gene>
<name>A0A9X2RHW5_9BACT</name>
<sequence length="877" mass="99698">MGKRRKHIIGLIVIVSLHITLKINVVAQAVDFKGNVKEVRHDYGHTDFNKVEITSKFIADSYYQDIRSKFYRAKQKLTKQKSRRYTYGIGEEKSFFVRDLLSLSGQKWYSEIFVKTYNRNGISLWIEKSANDALSKSNDLEKILNGFDSYLHEGTPRLSVDSSKGIIEILEEYVGEFPNVDGDGELDVLLLDIHDEFQQTGSYVAGFFDPVNLFEFEYSNFRDIVYLDLFPTLLYDGEIYLERALSTFAHESQHLIHAGYEGNTPELVFVNEGYSEAVEIICGFEPRSTDAFQKSPYRKLTSWNYDNPLPDYSRASLWTHYLIEQLGALSLKEFVQNQEVGIKGYQSVIEAESELVFEEVFQNWGLALLLNDNNQNPTLGYKHELRQNQFLETAIKFQTLPGVLSGQLPQLVNLPLHYSLAKKLDFSTGQEFQNNVWLSSISSYPGTDEKEVKKLRSSSIKVESTDAEFGSIDIIVSNFGEEQSSDISSFSLLGDGSLSGIELQWSYGDFTPDIFFQNASYLMLDGINEKLAVIIPPEESTYWLKQIKLWTLFKSELEGSGVDGDTERDFEILIYNVKGDKPDKPITKPVNIEVKREAGRLVEEAFSFFELYDDLSDVQDTLMVILSNDSDDENFIAFGLDRGNENATFYSKESDLQYGWESLSNHEIGGKSLNNWNPAIEVGVVLPEVKIQEISSINDVEYSFDNVKIYVQPVFHFDTTSIKMVAHMPDGSFRAGDLTALTTDEAVFEFPVMVDGQYTFINSYKSQDGKTTYRDEMEWSIDIPNGFILGNNYPNPFNPTTNVPFTLIEKAIVGWEVTDVLGRKVKSVPLRVFEAGSHSQKITLNGLASGVYFVQAVLKRERSNVTKKFTGRMMLIK</sequence>
<dbReference type="AlphaFoldDB" id="A0A9X2RHW5"/>
<feature type="domain" description="Secretion system C-terminal sorting" evidence="1">
    <location>
        <begin position="793"/>
        <end position="869"/>
    </location>
</feature>
<dbReference type="InterPro" id="IPR026444">
    <property type="entry name" value="Secre_tail"/>
</dbReference>
<organism evidence="2 3">
    <name type="scientific">Gracilimonas sediminicola</name>
    <dbReference type="NCBI Taxonomy" id="2952158"/>
    <lineage>
        <taxon>Bacteria</taxon>
        <taxon>Pseudomonadati</taxon>
        <taxon>Balneolota</taxon>
        <taxon>Balneolia</taxon>
        <taxon>Balneolales</taxon>
        <taxon>Balneolaceae</taxon>
        <taxon>Gracilimonas</taxon>
    </lineage>
</organism>
<dbReference type="RefSeq" id="WP_255135138.1">
    <property type="nucleotide sequence ID" value="NZ_JANDBC010000002.1"/>
</dbReference>
<dbReference type="EMBL" id="JANDBC010000002">
    <property type="protein sequence ID" value="MCP9292259.1"/>
    <property type="molecule type" value="Genomic_DNA"/>
</dbReference>
<dbReference type="Pfam" id="PF18962">
    <property type="entry name" value="Por_Secre_tail"/>
    <property type="match status" value="1"/>
</dbReference>
<evidence type="ECO:0000313" key="2">
    <source>
        <dbReference type="EMBL" id="MCP9292259.1"/>
    </source>
</evidence>
<accession>A0A9X2RHW5</accession>